<name>A0A5C6A456_9BACT</name>
<keyword evidence="1" id="KW-0812">Transmembrane</keyword>
<gene>
    <name evidence="2" type="ORF">Pla52n_58600</name>
</gene>
<dbReference type="AlphaFoldDB" id="A0A5C6A456"/>
<dbReference type="Proteomes" id="UP000320176">
    <property type="component" value="Unassembled WGS sequence"/>
</dbReference>
<evidence type="ECO:0000313" key="2">
    <source>
        <dbReference type="EMBL" id="TWT93203.1"/>
    </source>
</evidence>
<proteinExistence type="predicted"/>
<reference evidence="2 3" key="1">
    <citation type="submission" date="2019-02" db="EMBL/GenBank/DDBJ databases">
        <title>Deep-cultivation of Planctomycetes and their phenomic and genomic characterization uncovers novel biology.</title>
        <authorList>
            <person name="Wiegand S."/>
            <person name="Jogler M."/>
            <person name="Boedeker C."/>
            <person name="Pinto D."/>
            <person name="Vollmers J."/>
            <person name="Rivas-Marin E."/>
            <person name="Kohn T."/>
            <person name="Peeters S.H."/>
            <person name="Heuer A."/>
            <person name="Rast P."/>
            <person name="Oberbeckmann S."/>
            <person name="Bunk B."/>
            <person name="Jeske O."/>
            <person name="Meyerdierks A."/>
            <person name="Storesund J.E."/>
            <person name="Kallscheuer N."/>
            <person name="Luecker S."/>
            <person name="Lage O.M."/>
            <person name="Pohl T."/>
            <person name="Merkel B.J."/>
            <person name="Hornburger P."/>
            <person name="Mueller R.-W."/>
            <person name="Bruemmer F."/>
            <person name="Labrenz M."/>
            <person name="Spormann A.M."/>
            <person name="Op Den Camp H."/>
            <person name="Overmann J."/>
            <person name="Amann R."/>
            <person name="Jetten M.S.M."/>
            <person name="Mascher T."/>
            <person name="Medema M.H."/>
            <person name="Devos D.P."/>
            <person name="Kaster A.-K."/>
            <person name="Ovreas L."/>
            <person name="Rohde M."/>
            <person name="Galperin M.Y."/>
            <person name="Jogler C."/>
        </authorList>
    </citation>
    <scope>NUCLEOTIDE SEQUENCE [LARGE SCALE GENOMIC DNA]</scope>
    <source>
        <strain evidence="2 3">Pla52n</strain>
    </source>
</reference>
<accession>A0A5C6A456</accession>
<sequence length="176" mass="19717">MYNIVDTHTSQEANTFCCPVTGDGRAKLKVGRKKFHVIVRETSIKGFTVEMKPGDVKRILSTKSATLAFDDRRVDIEPESTNQIAKDKVLVRFALLREHAPKEKFRLKIPFFGRKNRDPHPDVSMSVAAYGGVVLVLFCVLAMPGLGDHLGTAPRIEAAVKTILQGFDSRFTNFRR</sequence>
<keyword evidence="1" id="KW-1133">Transmembrane helix</keyword>
<keyword evidence="3" id="KW-1185">Reference proteome</keyword>
<evidence type="ECO:0000256" key="1">
    <source>
        <dbReference type="SAM" id="Phobius"/>
    </source>
</evidence>
<feature type="transmembrane region" description="Helical" evidence="1">
    <location>
        <begin position="123"/>
        <end position="143"/>
    </location>
</feature>
<dbReference type="RefSeq" id="WP_146522836.1">
    <property type="nucleotide sequence ID" value="NZ_CP151726.1"/>
</dbReference>
<evidence type="ECO:0000313" key="3">
    <source>
        <dbReference type="Proteomes" id="UP000320176"/>
    </source>
</evidence>
<comment type="caution">
    <text evidence="2">The sequence shown here is derived from an EMBL/GenBank/DDBJ whole genome shotgun (WGS) entry which is preliminary data.</text>
</comment>
<keyword evidence="1" id="KW-0472">Membrane</keyword>
<protein>
    <submittedName>
        <fullName evidence="2">Uncharacterized protein</fullName>
    </submittedName>
</protein>
<organism evidence="2 3">
    <name type="scientific">Stieleria varia</name>
    <dbReference type="NCBI Taxonomy" id="2528005"/>
    <lineage>
        <taxon>Bacteria</taxon>
        <taxon>Pseudomonadati</taxon>
        <taxon>Planctomycetota</taxon>
        <taxon>Planctomycetia</taxon>
        <taxon>Pirellulales</taxon>
        <taxon>Pirellulaceae</taxon>
        <taxon>Stieleria</taxon>
    </lineage>
</organism>
<dbReference type="OrthoDB" id="290077at2"/>
<dbReference type="EMBL" id="SJPN01000009">
    <property type="protein sequence ID" value="TWT93203.1"/>
    <property type="molecule type" value="Genomic_DNA"/>
</dbReference>